<dbReference type="PANTHER" id="PTHR14159">
    <property type="entry name" value="ATAXIN-3-RELATED"/>
    <property type="match status" value="1"/>
</dbReference>
<dbReference type="PRINTS" id="PR01233">
    <property type="entry name" value="JOSEPHIN"/>
</dbReference>
<dbReference type="GO" id="GO:0006508">
    <property type="term" value="P:proteolysis"/>
    <property type="evidence" value="ECO:0007669"/>
    <property type="project" value="UniProtKB-KW"/>
</dbReference>
<evidence type="ECO:0000313" key="15">
    <source>
        <dbReference type="EMBL" id="KAK9819403.1"/>
    </source>
</evidence>
<dbReference type="GO" id="GO:0005634">
    <property type="term" value="C:nucleus"/>
    <property type="evidence" value="ECO:0007669"/>
    <property type="project" value="UniProtKB-SubCell"/>
</dbReference>
<keyword evidence="9" id="KW-0804">Transcription</keyword>
<dbReference type="SMART" id="SM00726">
    <property type="entry name" value="UIM"/>
    <property type="match status" value="2"/>
</dbReference>
<dbReference type="Gene3D" id="1.10.287.10">
    <property type="entry name" value="S15/NS1, RNA-binding"/>
    <property type="match status" value="1"/>
</dbReference>
<dbReference type="InterPro" id="IPR001012">
    <property type="entry name" value="UBX_dom"/>
</dbReference>
<feature type="active site" evidence="12">
    <location>
        <position position="29"/>
    </location>
</feature>
<dbReference type="Pfam" id="PF00789">
    <property type="entry name" value="UBX"/>
    <property type="match status" value="1"/>
</dbReference>
<keyword evidence="4" id="KW-0645">Protease</keyword>
<dbReference type="GO" id="GO:0016579">
    <property type="term" value="P:protein deubiquitination"/>
    <property type="evidence" value="ECO:0007669"/>
    <property type="project" value="InterPro"/>
</dbReference>
<evidence type="ECO:0000259" key="13">
    <source>
        <dbReference type="PROSITE" id="PS50033"/>
    </source>
</evidence>
<keyword evidence="16" id="KW-1185">Reference proteome</keyword>
<feature type="domain" description="Josephin" evidence="14">
    <location>
        <begin position="16"/>
        <end position="185"/>
    </location>
</feature>
<evidence type="ECO:0000256" key="3">
    <source>
        <dbReference type="ARBA" id="ARBA00012759"/>
    </source>
</evidence>
<reference evidence="15 16" key="1">
    <citation type="journal article" date="2024" name="Nat. Commun.">
        <title>Phylogenomics reveals the evolutionary origins of lichenization in chlorophyte algae.</title>
        <authorList>
            <person name="Puginier C."/>
            <person name="Libourel C."/>
            <person name="Otte J."/>
            <person name="Skaloud P."/>
            <person name="Haon M."/>
            <person name="Grisel S."/>
            <person name="Petersen M."/>
            <person name="Berrin J.G."/>
            <person name="Delaux P.M."/>
            <person name="Dal Grande F."/>
            <person name="Keller J."/>
        </authorList>
    </citation>
    <scope>NUCLEOTIDE SEQUENCE [LARGE SCALE GENOMIC DNA]</scope>
    <source>
        <strain evidence="15 16">SAG 245.80</strain>
    </source>
</reference>
<name>A0AAW1QDC8_9CHLO</name>
<dbReference type="PROSITE" id="PS50957">
    <property type="entry name" value="JOSEPHIN"/>
    <property type="match status" value="1"/>
</dbReference>
<evidence type="ECO:0000256" key="12">
    <source>
        <dbReference type="PROSITE-ProRule" id="PRU00331"/>
    </source>
</evidence>
<dbReference type="Gene3D" id="3.90.70.40">
    <property type="match status" value="1"/>
</dbReference>
<dbReference type="SUPFAM" id="SSF54236">
    <property type="entry name" value="Ubiquitin-like"/>
    <property type="match status" value="1"/>
</dbReference>
<dbReference type="InterPro" id="IPR006155">
    <property type="entry name" value="Josephin"/>
</dbReference>
<dbReference type="GO" id="GO:0004843">
    <property type="term" value="F:cysteine-type deubiquitinase activity"/>
    <property type="evidence" value="ECO:0007669"/>
    <property type="project" value="UniProtKB-EC"/>
</dbReference>
<evidence type="ECO:0000256" key="9">
    <source>
        <dbReference type="ARBA" id="ARBA00023163"/>
    </source>
</evidence>
<comment type="catalytic activity">
    <reaction evidence="1">
        <text>Thiol-dependent hydrolysis of ester, thioester, amide, peptide and isopeptide bonds formed by the C-terminal Gly of ubiquitin (a 76-residue protein attached to proteins as an intracellular targeting signal).</text>
        <dbReference type="EC" id="3.4.19.12"/>
    </reaction>
</comment>
<evidence type="ECO:0000256" key="2">
    <source>
        <dbReference type="ARBA" id="ARBA00004123"/>
    </source>
</evidence>
<dbReference type="InterPro" id="IPR029071">
    <property type="entry name" value="Ubiquitin-like_domsf"/>
</dbReference>
<dbReference type="Proteomes" id="UP001445335">
    <property type="component" value="Unassembled WGS sequence"/>
</dbReference>
<organism evidence="15 16">
    <name type="scientific">Elliptochloris bilobata</name>
    <dbReference type="NCBI Taxonomy" id="381761"/>
    <lineage>
        <taxon>Eukaryota</taxon>
        <taxon>Viridiplantae</taxon>
        <taxon>Chlorophyta</taxon>
        <taxon>core chlorophytes</taxon>
        <taxon>Trebouxiophyceae</taxon>
        <taxon>Trebouxiophyceae incertae sedis</taxon>
        <taxon>Elliptochloris clade</taxon>
        <taxon>Elliptochloris</taxon>
    </lineage>
</organism>
<evidence type="ECO:0000256" key="6">
    <source>
        <dbReference type="ARBA" id="ARBA00022801"/>
    </source>
</evidence>
<evidence type="ECO:0000313" key="16">
    <source>
        <dbReference type="Proteomes" id="UP001445335"/>
    </source>
</evidence>
<feature type="active site" description="Nucleophile" evidence="11">
    <location>
        <position position="29"/>
    </location>
</feature>
<dbReference type="Pfam" id="PF02809">
    <property type="entry name" value="UIM"/>
    <property type="match status" value="2"/>
</dbReference>
<gene>
    <name evidence="15" type="ORF">WJX81_007388</name>
</gene>
<keyword evidence="10" id="KW-0539">Nucleus</keyword>
<feature type="active site" description="Proton acceptor" evidence="11">
    <location>
        <position position="124"/>
    </location>
</feature>
<dbReference type="PROSITE" id="PS50330">
    <property type="entry name" value="UIM"/>
    <property type="match status" value="1"/>
</dbReference>
<evidence type="ECO:0000256" key="7">
    <source>
        <dbReference type="ARBA" id="ARBA00022807"/>
    </source>
</evidence>
<comment type="caution">
    <text evidence="15">The sequence shown here is derived from an EMBL/GenBank/DDBJ whole genome shotgun (WGS) entry which is preliminary data.</text>
</comment>
<evidence type="ECO:0000256" key="10">
    <source>
        <dbReference type="ARBA" id="ARBA00023242"/>
    </source>
</evidence>
<proteinExistence type="predicted"/>
<dbReference type="EMBL" id="JALJOU010000120">
    <property type="protein sequence ID" value="KAK9819403.1"/>
    <property type="molecule type" value="Genomic_DNA"/>
</dbReference>
<protein>
    <recommendedName>
        <fullName evidence="3">ubiquitinyl hydrolase 1</fullName>
        <ecNumber evidence="3">3.4.19.12</ecNumber>
    </recommendedName>
</protein>
<evidence type="ECO:0000256" key="5">
    <source>
        <dbReference type="ARBA" id="ARBA00022786"/>
    </source>
</evidence>
<feature type="active site" evidence="11 12">
    <location>
        <position position="139"/>
    </location>
</feature>
<dbReference type="AlphaFoldDB" id="A0AAW1QDC8"/>
<dbReference type="Pfam" id="PF02099">
    <property type="entry name" value="Josephin"/>
    <property type="match status" value="1"/>
</dbReference>
<dbReference type="InterPro" id="IPR003903">
    <property type="entry name" value="UIM_dom"/>
</dbReference>
<evidence type="ECO:0000256" key="8">
    <source>
        <dbReference type="ARBA" id="ARBA00023015"/>
    </source>
</evidence>
<keyword evidence="8" id="KW-0805">Transcription regulation</keyword>
<dbReference type="PROSITE" id="PS50033">
    <property type="entry name" value="UBX"/>
    <property type="match status" value="1"/>
</dbReference>
<dbReference type="SMART" id="SM01246">
    <property type="entry name" value="Josephin"/>
    <property type="match status" value="1"/>
</dbReference>
<feature type="active site" evidence="12">
    <location>
        <position position="124"/>
    </location>
</feature>
<evidence type="ECO:0000256" key="11">
    <source>
        <dbReference type="PIRSR" id="PIRSR633865-1"/>
    </source>
</evidence>
<dbReference type="InterPro" id="IPR033865">
    <property type="entry name" value="Ataxin-3"/>
</dbReference>
<dbReference type="Gene3D" id="3.10.20.90">
    <property type="entry name" value="Phosphatidylinositol 3-kinase Catalytic Subunit, Chain A, domain 1"/>
    <property type="match status" value="1"/>
</dbReference>
<keyword evidence="7" id="KW-0788">Thiol protease</keyword>
<sequence>MVDSQSWPNAWGPSTPTHLYFENQVASLCGLHCLNTLLQGPCFDEFDLAQIAHKLDTAERALMLRSGADSEDYQRFLREESGNVLSKALEVWGLSCENLASEECRESAAHPERESAFICNLQEHWFAVRRVGADWWDFNSLLQAPRPLSHFYLAAFLDSLRGQGYSIFAVRGPLPQPMPRDDAQPGAAGSWFTPEQARAASQGAQDARQAGYLNAAAEGVMSKASAGGTLVALRTRLRPAAIAAGAPGDEDDDLAAAIAASLADAGDGEVAAAEAPSGEDADLELARAIAASMGDSAAWQGAAARRNPGVVVIKDPGPEPAKGPGVVDLAIRFAADGSRIMRRFRTNQRLQDVLEFLAWGGHAVASVRLVRSQPREALQLHRTLAEAGISNMETLVVETEEQ</sequence>
<accession>A0AAW1QDC8</accession>
<keyword evidence="5" id="KW-0833">Ubl conjugation pathway</keyword>
<evidence type="ECO:0000256" key="1">
    <source>
        <dbReference type="ARBA" id="ARBA00000707"/>
    </source>
</evidence>
<evidence type="ECO:0000256" key="4">
    <source>
        <dbReference type="ARBA" id="ARBA00022670"/>
    </source>
</evidence>
<feature type="domain" description="UBX" evidence="13">
    <location>
        <begin position="335"/>
        <end position="397"/>
    </location>
</feature>
<comment type="subcellular location">
    <subcellularLocation>
        <location evidence="2">Nucleus</location>
    </subcellularLocation>
</comment>
<keyword evidence="6 12" id="KW-0378">Hydrolase</keyword>
<dbReference type="PANTHER" id="PTHR14159:SF0">
    <property type="entry name" value="ATAXIN-3-RELATED"/>
    <property type="match status" value="1"/>
</dbReference>
<evidence type="ECO:0000259" key="14">
    <source>
        <dbReference type="PROSITE" id="PS50957"/>
    </source>
</evidence>
<dbReference type="EC" id="3.4.19.12" evidence="3"/>